<gene>
    <name evidence="1" type="ORF">QYF61_014318</name>
</gene>
<name>A0AAN7N2P0_MYCAM</name>
<proteinExistence type="predicted"/>
<dbReference type="EMBL" id="JAUNZN010000007">
    <property type="protein sequence ID" value="KAK4818505.1"/>
    <property type="molecule type" value="Genomic_DNA"/>
</dbReference>
<sequence length="473" mass="53774">MGRACRVIANRVTSGWQPVTSEVPQGSVLGPVLFNVFINDLDTGVEYTLTKSTVDSLEGREALQREIRIDERAGQSPTSKCLILHLGWGNPGYTYKLGDERLESSPTERDLGVWFDGKLNMSQQCALVAKRANCVLGCLKHSTASWSREATVALYTLHWCSPTSSTFWAPQYKKDIKLLVCPKEGNQDGLGEEKAEGRPHHSVYNFLTGGSGGGGADLLSLVTSNRTRGNVMKLRQGKFRLDIRKRFLTERVVAHWNRLPREAVMAPSLSEFKKRLDNALSHMMHFSLEKRRLRGDLIALYNYLKGGCREMGISLSSQVTSDRTRGNGLKLRQGSFRLVIRKFYFTERVIKPWNRLPREVVESPSLEVFKGHLDEVLRDMVCFYFVSRVSENLYGCLSYLIIFHPEALQQRLITLMIIARRRIVDYFTVGSRFWLGSREVHPGAAGYKLSFSTVLYRPLSVRKQKFSRMETTF</sequence>
<dbReference type="Proteomes" id="UP001333110">
    <property type="component" value="Unassembled WGS sequence"/>
</dbReference>
<evidence type="ECO:0000313" key="1">
    <source>
        <dbReference type="EMBL" id="KAK4818505.1"/>
    </source>
</evidence>
<accession>A0AAN7N2P0</accession>
<dbReference type="PANTHER" id="PTHR33332">
    <property type="entry name" value="REVERSE TRANSCRIPTASE DOMAIN-CONTAINING PROTEIN"/>
    <property type="match status" value="1"/>
</dbReference>
<evidence type="ECO:0000313" key="2">
    <source>
        <dbReference type="Proteomes" id="UP001333110"/>
    </source>
</evidence>
<protein>
    <recommendedName>
        <fullName evidence="3">Reverse transcriptase domain-containing protein</fullName>
    </recommendedName>
</protein>
<organism evidence="1 2">
    <name type="scientific">Mycteria americana</name>
    <name type="common">Wood stork</name>
    <dbReference type="NCBI Taxonomy" id="33587"/>
    <lineage>
        <taxon>Eukaryota</taxon>
        <taxon>Metazoa</taxon>
        <taxon>Chordata</taxon>
        <taxon>Craniata</taxon>
        <taxon>Vertebrata</taxon>
        <taxon>Euteleostomi</taxon>
        <taxon>Archelosauria</taxon>
        <taxon>Archosauria</taxon>
        <taxon>Dinosauria</taxon>
        <taxon>Saurischia</taxon>
        <taxon>Theropoda</taxon>
        <taxon>Coelurosauria</taxon>
        <taxon>Aves</taxon>
        <taxon>Neognathae</taxon>
        <taxon>Neoaves</taxon>
        <taxon>Aequornithes</taxon>
        <taxon>Ciconiiformes</taxon>
        <taxon>Ciconiidae</taxon>
        <taxon>Mycteria</taxon>
    </lineage>
</organism>
<comment type="caution">
    <text evidence="1">The sequence shown here is derived from an EMBL/GenBank/DDBJ whole genome shotgun (WGS) entry which is preliminary data.</text>
</comment>
<evidence type="ECO:0008006" key="3">
    <source>
        <dbReference type="Google" id="ProtNLM"/>
    </source>
</evidence>
<dbReference type="AlphaFoldDB" id="A0AAN7N2P0"/>
<reference evidence="1 2" key="1">
    <citation type="journal article" date="2023" name="J. Hered.">
        <title>Chromosome-level genome of the wood stork (Mycteria americana) provides insight into avian chromosome evolution.</title>
        <authorList>
            <person name="Flamio R. Jr."/>
            <person name="Ramstad K.M."/>
        </authorList>
    </citation>
    <scope>NUCLEOTIDE SEQUENCE [LARGE SCALE GENOMIC DNA]</scope>
    <source>
        <strain evidence="1">JAX WOST 10</strain>
    </source>
</reference>
<keyword evidence="2" id="KW-1185">Reference proteome</keyword>